<feature type="domain" description="PNPLA" evidence="9">
    <location>
        <begin position="36"/>
        <end position="241"/>
    </location>
</feature>
<feature type="active site" description="Proton acceptor" evidence="6">
    <location>
        <position position="228"/>
    </location>
</feature>
<dbReference type="EC" id="3.1.1.-" evidence="7"/>
<dbReference type="EMBL" id="JBJUIK010000005">
    <property type="protein sequence ID" value="KAL3526757.1"/>
    <property type="molecule type" value="Genomic_DNA"/>
</dbReference>
<evidence type="ECO:0000256" key="5">
    <source>
        <dbReference type="ARBA" id="ARBA00023098"/>
    </source>
</evidence>
<dbReference type="FunFam" id="3.40.1090.10:FF:000005">
    <property type="entry name" value="Patatin"/>
    <property type="match status" value="1"/>
</dbReference>
<keyword evidence="11" id="KW-1185">Reference proteome</keyword>
<feature type="short sequence motif" description="DGA/G" evidence="6">
    <location>
        <begin position="228"/>
        <end position="230"/>
    </location>
</feature>
<evidence type="ECO:0000313" key="10">
    <source>
        <dbReference type="EMBL" id="KAL3526757.1"/>
    </source>
</evidence>
<comment type="caution">
    <text evidence="10">The sequence shown here is derived from an EMBL/GenBank/DDBJ whole genome shotgun (WGS) entry which is preliminary data.</text>
</comment>
<reference evidence="10 11" key="1">
    <citation type="submission" date="2024-11" db="EMBL/GenBank/DDBJ databases">
        <title>A near-complete genome assembly of Cinchona calisaya.</title>
        <authorList>
            <person name="Lian D.C."/>
            <person name="Zhao X.W."/>
            <person name="Wei L."/>
        </authorList>
    </citation>
    <scope>NUCLEOTIDE SEQUENCE [LARGE SCALE GENOMIC DNA]</scope>
    <source>
        <tissue evidence="10">Nenye</tissue>
    </source>
</reference>
<evidence type="ECO:0000256" key="6">
    <source>
        <dbReference type="PROSITE-ProRule" id="PRU01161"/>
    </source>
</evidence>
<dbReference type="Gene3D" id="3.40.1090.10">
    <property type="entry name" value="Cytosolic phospholipase A2 catalytic domain"/>
    <property type="match status" value="1"/>
</dbReference>
<comment type="similarity">
    <text evidence="1 7">Belongs to the patatin family.</text>
</comment>
<evidence type="ECO:0000256" key="1">
    <source>
        <dbReference type="ARBA" id="ARBA00010240"/>
    </source>
</evidence>
<dbReference type="PANTHER" id="PTHR32176">
    <property type="entry name" value="XYLOSE ISOMERASE"/>
    <property type="match status" value="1"/>
</dbReference>
<evidence type="ECO:0000259" key="9">
    <source>
        <dbReference type="PROSITE" id="PS51635"/>
    </source>
</evidence>
<dbReference type="GO" id="GO:0016298">
    <property type="term" value="F:lipase activity"/>
    <property type="evidence" value="ECO:0007669"/>
    <property type="project" value="UniProtKB-ARBA"/>
</dbReference>
<gene>
    <name evidence="10" type="ORF">ACH5RR_011413</name>
</gene>
<sequence length="411" mass="44944">MKMKQIILTVALLMTLNLLQLPITDALTKGRLATVLSIDGGGIRGIIPGTILAFLETKLQELDGPNARIADYFDIVAGSSTGGLVAAMLTAPNKEKRPLFAAKDITNFYLEHSPQIFPENSRKNIVRSLTNLFAGPKYDGMYLTSLVKRLLGNLTMEQTLTNVVIPTFDIKRFQPTIFFTVDAKANVSKNALLSDVCLGTSAAPTYFPPHYFETKDAQGKIRTFDLIDGGVAANNPTLMAITHISKQILTGQFQLADLKPLDSSRMLVLSLGTGMAKYEEKYNAAEASRWGMLAWVFNNGASPILDVYSAASSDMVDIHVSTLFHSLRAEKNYLRIQEDSLSGHASSVDIATTENMQTLVQIGNNLLKKPVSRVNLETGRSEAVQGEGTNEEALVQFATLLSNERKLRLAK</sequence>
<proteinExistence type="inferred from homology"/>
<name>A0ABD3A8F0_9GENT</name>
<dbReference type="PROSITE" id="PS51635">
    <property type="entry name" value="PNPLA"/>
    <property type="match status" value="1"/>
</dbReference>
<feature type="short sequence motif" description="GXSXG" evidence="6">
    <location>
        <begin position="78"/>
        <end position="82"/>
    </location>
</feature>
<comment type="domain">
    <text evidence="7">The nitrogen atoms of the two glycine residues in the GGXR motif define the oxyanion hole, and stabilize the oxyanion that forms during the nucleophilic attack by the catalytic serine during substrate cleavage.</text>
</comment>
<feature type="active site" description="Nucleophile" evidence="6">
    <location>
        <position position="80"/>
    </location>
</feature>
<evidence type="ECO:0000256" key="4">
    <source>
        <dbReference type="ARBA" id="ARBA00022963"/>
    </source>
</evidence>
<feature type="signal peptide" evidence="8">
    <location>
        <begin position="1"/>
        <end position="26"/>
    </location>
</feature>
<dbReference type="Pfam" id="PF01734">
    <property type="entry name" value="Patatin"/>
    <property type="match status" value="1"/>
</dbReference>
<protein>
    <recommendedName>
        <fullName evidence="7">Patatin</fullName>
        <ecNumber evidence="7">3.1.1.-</ecNumber>
    </recommendedName>
</protein>
<keyword evidence="3" id="KW-0611">Plant defense</keyword>
<feature type="short sequence motif" description="GXGXXG" evidence="6">
    <location>
        <begin position="40"/>
        <end position="45"/>
    </location>
</feature>
<keyword evidence="8" id="KW-0732">Signal</keyword>
<dbReference type="SUPFAM" id="SSF52151">
    <property type="entry name" value="FabD/lysophospholipase-like"/>
    <property type="match status" value="1"/>
</dbReference>
<comment type="function">
    <text evidence="7">Lipolytic acyl hydrolase (LAH).</text>
</comment>
<feature type="chain" id="PRO_5044812422" description="Patatin" evidence="8">
    <location>
        <begin position="27"/>
        <end position="411"/>
    </location>
</feature>
<keyword evidence="2 6" id="KW-0378">Hydrolase</keyword>
<dbReference type="GO" id="GO:0016042">
    <property type="term" value="P:lipid catabolic process"/>
    <property type="evidence" value="ECO:0007669"/>
    <property type="project" value="UniProtKB-UniRule"/>
</dbReference>
<dbReference type="Proteomes" id="UP001630127">
    <property type="component" value="Unassembled WGS sequence"/>
</dbReference>
<dbReference type="AlphaFoldDB" id="A0ABD3A8F0"/>
<organism evidence="10 11">
    <name type="scientific">Cinchona calisaya</name>
    <dbReference type="NCBI Taxonomy" id="153742"/>
    <lineage>
        <taxon>Eukaryota</taxon>
        <taxon>Viridiplantae</taxon>
        <taxon>Streptophyta</taxon>
        <taxon>Embryophyta</taxon>
        <taxon>Tracheophyta</taxon>
        <taxon>Spermatophyta</taxon>
        <taxon>Magnoliopsida</taxon>
        <taxon>eudicotyledons</taxon>
        <taxon>Gunneridae</taxon>
        <taxon>Pentapetalae</taxon>
        <taxon>asterids</taxon>
        <taxon>lamiids</taxon>
        <taxon>Gentianales</taxon>
        <taxon>Rubiaceae</taxon>
        <taxon>Cinchonoideae</taxon>
        <taxon>Cinchoneae</taxon>
        <taxon>Cinchona</taxon>
    </lineage>
</organism>
<dbReference type="PANTHER" id="PTHR32176:SF99">
    <property type="entry name" value="PATATIN"/>
    <property type="match status" value="1"/>
</dbReference>
<evidence type="ECO:0000256" key="3">
    <source>
        <dbReference type="ARBA" id="ARBA00022821"/>
    </source>
</evidence>
<keyword evidence="5 6" id="KW-0443">Lipid metabolism</keyword>
<dbReference type="InterPro" id="IPR002641">
    <property type="entry name" value="PNPLA_dom"/>
</dbReference>
<dbReference type="CDD" id="cd07214">
    <property type="entry name" value="Pat17_isozyme_like"/>
    <property type="match status" value="1"/>
</dbReference>
<evidence type="ECO:0000256" key="2">
    <source>
        <dbReference type="ARBA" id="ARBA00022801"/>
    </source>
</evidence>
<dbReference type="GO" id="GO:0006952">
    <property type="term" value="P:defense response"/>
    <property type="evidence" value="ECO:0007669"/>
    <property type="project" value="UniProtKB-KW"/>
</dbReference>
<evidence type="ECO:0000313" key="11">
    <source>
        <dbReference type="Proteomes" id="UP001630127"/>
    </source>
</evidence>
<keyword evidence="4 6" id="KW-0442">Lipid degradation</keyword>
<dbReference type="InterPro" id="IPR016035">
    <property type="entry name" value="Acyl_Trfase/lysoPLipase"/>
</dbReference>
<evidence type="ECO:0000256" key="8">
    <source>
        <dbReference type="SAM" id="SignalP"/>
    </source>
</evidence>
<evidence type="ECO:0000256" key="7">
    <source>
        <dbReference type="RuleBase" id="RU361262"/>
    </source>
</evidence>
<accession>A0ABD3A8F0</accession>